<keyword evidence="4 7" id="KW-0067">ATP-binding</keyword>
<feature type="domain" description="Clp R" evidence="10">
    <location>
        <begin position="1"/>
        <end position="145"/>
    </location>
</feature>
<evidence type="ECO:0000313" key="13">
    <source>
        <dbReference type="Proteomes" id="UP000007494"/>
    </source>
</evidence>
<dbReference type="AlphaFoldDB" id="F0VH54"/>
<sequence>MDADAWTTLVKKAFLAGQEVCRERRNPQLDPLHLFEAMLRDKQSFASQVLSQCPGDFAQLKEDVHRAVLKFPQQNPPPDFPSPNHALMAVLRHGKEIQRQLNDSLMSADSLFLALVQEKSIRGLLTEAGFMMKQIEEKAKSVRGLRKISSSDDDANFEALKKYGTDFTDLAEKGKLDPVIGREDEIRRVIRILCRRTKNNPVLIGEPGVGKSAIVEGLARRIVENDVPSNLRCRLVSLDVGALISGAKYRGEFEERLTAVLKEVKDAAGKVILFIDEIHVILGAGKTEGALDAANLLKPMLARGELRCIGATTLDEYRKHVEKDAAFERRFQQVHVREPSVQATISILRGLKDRYASHHGVRILDSALVEAAQLADRYITARFLPDKAIDLMDEACAIARVQVDSKPEAVDVLERQKVQLEVEVLALEKEKDPASQKRLAEVRQHLGEIADALRPLYLQYQQEKGRIDELGKLAQKQDELKAKIDRAQRVGDLDLVAELRFDALPGVEARFKKLQAEQEEYERTHKPLLTEVVGPEQIADVVQRWTNIPVHKLTQTETERLLAFGKTLAEQVIGQPQAVEAVSQAILRSAAGLSKRNKPIGSFLFLGPTGVGKTELCKRVAESLFDTKERLVRFDMSEYMEQHSVSRLIGAPPGYVGHDEGGQLTEEIRRNPYSVVLFDEVEKAHSQVWNVLLQVLDDGRLTDSQGRTVDFSNTIIILTSNLGAAFLLEAAQRVGTEEQLAAEAAAKEMVMMEVRKFFKPEMLNRLDDIVIFKALTNVNLRQVMNLQMEEVRERLAEKRIELTLTDRATDHVVHEAFDPAYGARPLKRFVERHIVSDLSLKLLKGEIVPDSRVLCDWDEKRRAWVWETTTAVESTASVRKTPGHPVEAEMDAESLSPDSRTLSLGSRTDSYTNRSSAMHETNAKKFRY</sequence>
<protein>
    <submittedName>
        <fullName evidence="12">ATP-dependent Clp protease, Hsp 100, ATP-binding subunit ClpB, putative</fullName>
    </submittedName>
</protein>
<dbReference type="OMA" id="ERMKAVM"/>
<dbReference type="GO" id="GO:0034605">
    <property type="term" value="P:cellular response to heat"/>
    <property type="evidence" value="ECO:0007669"/>
    <property type="project" value="TreeGrafter"/>
</dbReference>
<keyword evidence="13" id="KW-1185">Reference proteome</keyword>
<dbReference type="GeneID" id="13443157"/>
<dbReference type="GO" id="GO:0005524">
    <property type="term" value="F:ATP binding"/>
    <property type="evidence" value="ECO:0007669"/>
    <property type="project" value="UniProtKB-KW"/>
</dbReference>
<keyword evidence="2 6" id="KW-0677">Repeat</keyword>
<dbReference type="Pfam" id="PF17871">
    <property type="entry name" value="AAA_lid_9"/>
    <property type="match status" value="1"/>
</dbReference>
<dbReference type="PANTHER" id="PTHR11638">
    <property type="entry name" value="ATP-DEPENDENT CLP PROTEASE"/>
    <property type="match status" value="1"/>
</dbReference>
<reference evidence="13" key="3">
    <citation type="journal article" date="2012" name="PLoS Pathog.">
        <title>Comparative genomics of the apicomplexan parasites Toxoplasma gondii and Neospora caninum: Coccidia differing in host range and transmission strategy.</title>
        <authorList>
            <person name="Reid A.J."/>
            <person name="Vermont S.J."/>
            <person name="Cotton J.A."/>
            <person name="Harris D."/>
            <person name="Hill-Cawthorne G.A."/>
            <person name="Konen-Waisman S."/>
            <person name="Latham S.M."/>
            <person name="Mourier T."/>
            <person name="Norton R."/>
            <person name="Quail M.A."/>
            <person name="Sanders M."/>
            <person name="Shanmugam D."/>
            <person name="Sohal A."/>
            <person name="Wasmuth J.D."/>
            <person name="Brunk B."/>
            <person name="Grigg M.E."/>
            <person name="Howard J.C."/>
            <person name="Parkinson J."/>
            <person name="Roos D.S."/>
            <person name="Trees A.J."/>
            <person name="Berriman M."/>
            <person name="Pain A."/>
            <person name="Wastling J.M."/>
        </authorList>
    </citation>
    <scope>NUCLEOTIDE SEQUENCE [LARGE SCALE GENOMIC DNA]</scope>
    <source>
        <strain evidence="13">Liverpool</strain>
    </source>
</reference>
<dbReference type="EMBL" id="FR823389">
    <property type="protein sequence ID" value="CBZ53048.1"/>
    <property type="molecule type" value="Genomic_DNA"/>
</dbReference>
<dbReference type="InterPro" id="IPR028299">
    <property type="entry name" value="ClpA/B_CS2"/>
</dbReference>
<feature type="coiled-coil region" evidence="8">
    <location>
        <begin position="470"/>
        <end position="524"/>
    </location>
</feature>
<evidence type="ECO:0000256" key="5">
    <source>
        <dbReference type="ARBA" id="ARBA00023186"/>
    </source>
</evidence>
<dbReference type="GO" id="GO:0008233">
    <property type="term" value="F:peptidase activity"/>
    <property type="evidence" value="ECO:0007669"/>
    <property type="project" value="UniProtKB-KW"/>
</dbReference>
<dbReference type="InterPro" id="IPR004176">
    <property type="entry name" value="Clp_R_N"/>
</dbReference>
<dbReference type="SMART" id="SM01086">
    <property type="entry name" value="ClpB_D2-small"/>
    <property type="match status" value="1"/>
</dbReference>
<dbReference type="InterPro" id="IPR050130">
    <property type="entry name" value="ClpA_ClpB"/>
</dbReference>
<evidence type="ECO:0000256" key="1">
    <source>
        <dbReference type="ARBA" id="ARBA00008675"/>
    </source>
</evidence>
<reference evidence="12" key="4">
    <citation type="journal article" date="2015" name="PLoS ONE">
        <title>Comprehensive Evaluation of Toxoplasma gondii VEG and Neospora caninum LIV Genomes with Tachyzoite Stage Transcriptome and Proteome Defines Novel Transcript Features.</title>
        <authorList>
            <person name="Ramaprasad A."/>
            <person name="Mourier T."/>
            <person name="Naeem R."/>
            <person name="Malas T.B."/>
            <person name="Moussa E."/>
            <person name="Panigrahi A."/>
            <person name="Vermont S.J."/>
            <person name="Otto T.D."/>
            <person name="Wastling J."/>
            <person name="Pain A."/>
        </authorList>
    </citation>
    <scope>NUCLEOTIDE SEQUENCE</scope>
    <source>
        <strain evidence="12">Liverpool</strain>
    </source>
</reference>
<dbReference type="InterPro" id="IPR036628">
    <property type="entry name" value="Clp_N_dom_sf"/>
</dbReference>
<dbReference type="PRINTS" id="PR00300">
    <property type="entry name" value="CLPPROTEASEA"/>
</dbReference>
<dbReference type="InterPro" id="IPR027417">
    <property type="entry name" value="P-loop_NTPase"/>
</dbReference>
<name>F0VH54_NEOCL</name>
<gene>
    <name evidence="12" type="ORF">BN1204_028370</name>
    <name evidence="11" type="ORF">NCLIV_028370</name>
</gene>
<dbReference type="FunFam" id="3.40.50.300:FF:000120">
    <property type="entry name" value="ATP-dependent chaperone ClpB"/>
    <property type="match status" value="1"/>
</dbReference>
<reference evidence="11" key="1">
    <citation type="submission" date="2011-02" db="EMBL/GenBank/DDBJ databases">
        <authorList>
            <person name="Aslett M."/>
        </authorList>
    </citation>
    <scope>NUCLEOTIDE SEQUENCE</scope>
    <source>
        <strain evidence="11">Liverpool</strain>
    </source>
</reference>
<evidence type="ECO:0000313" key="12">
    <source>
        <dbReference type="EMBL" id="CEL67032.1"/>
    </source>
</evidence>
<dbReference type="Gene3D" id="1.10.1780.10">
    <property type="entry name" value="Clp, N-terminal domain"/>
    <property type="match status" value="1"/>
</dbReference>
<dbReference type="Pfam" id="PF00004">
    <property type="entry name" value="AAA"/>
    <property type="match status" value="1"/>
</dbReference>
<feature type="compositionally biased region" description="Polar residues" evidence="9">
    <location>
        <begin position="896"/>
        <end position="919"/>
    </location>
</feature>
<dbReference type="SMART" id="SM00382">
    <property type="entry name" value="AAA"/>
    <property type="match status" value="2"/>
</dbReference>
<dbReference type="GO" id="GO:0006508">
    <property type="term" value="P:proteolysis"/>
    <property type="evidence" value="ECO:0007669"/>
    <property type="project" value="UniProtKB-KW"/>
</dbReference>
<dbReference type="eggNOG" id="KOG1051">
    <property type="taxonomic scope" value="Eukaryota"/>
</dbReference>
<dbReference type="FunFam" id="3.40.50.300:FF:000025">
    <property type="entry name" value="ATP-dependent Clp protease subunit"/>
    <property type="match status" value="1"/>
</dbReference>
<dbReference type="Gene3D" id="1.10.8.60">
    <property type="match status" value="1"/>
</dbReference>
<dbReference type="GO" id="GO:0016887">
    <property type="term" value="F:ATP hydrolysis activity"/>
    <property type="evidence" value="ECO:0007669"/>
    <property type="project" value="InterPro"/>
</dbReference>
<dbReference type="OrthoDB" id="47330at2759"/>
<evidence type="ECO:0000256" key="8">
    <source>
        <dbReference type="SAM" id="Coils"/>
    </source>
</evidence>
<evidence type="ECO:0000256" key="9">
    <source>
        <dbReference type="SAM" id="MobiDB-lite"/>
    </source>
</evidence>
<dbReference type="PANTHER" id="PTHR11638:SF18">
    <property type="entry name" value="HEAT SHOCK PROTEIN 104"/>
    <property type="match status" value="1"/>
</dbReference>
<dbReference type="Proteomes" id="UP000007494">
    <property type="component" value="Chromosome VIIb"/>
</dbReference>
<dbReference type="CDD" id="cd19499">
    <property type="entry name" value="RecA-like_ClpB_Hsp104-like"/>
    <property type="match status" value="1"/>
</dbReference>
<dbReference type="RefSeq" id="XP_003883080.1">
    <property type="nucleotide sequence ID" value="XM_003883031.1"/>
</dbReference>
<dbReference type="PROSITE" id="PS00871">
    <property type="entry name" value="CLPAB_2"/>
    <property type="match status" value="1"/>
</dbReference>
<reference evidence="11" key="2">
    <citation type="submission" date="2011-03" db="EMBL/GenBank/DDBJ databases">
        <title>Comparative genomics and transcriptomics of Neospora caninum and Toxoplasma gondii.</title>
        <authorList>
            <person name="Reid A.J."/>
            <person name="Sohal A."/>
            <person name="Harris D."/>
            <person name="Quail M."/>
            <person name="Sanders M."/>
            <person name="Berriman M."/>
            <person name="Wastling J.M."/>
            <person name="Pain A."/>
        </authorList>
    </citation>
    <scope>NUCLEOTIDE SEQUENCE</scope>
    <source>
        <strain evidence="11">Liverpool</strain>
    </source>
</reference>
<dbReference type="PROSITE" id="PS51903">
    <property type="entry name" value="CLP_R"/>
    <property type="match status" value="1"/>
</dbReference>
<keyword evidence="3 7" id="KW-0547">Nucleotide-binding</keyword>
<keyword evidence="5 7" id="KW-0143">Chaperone</keyword>
<dbReference type="SUPFAM" id="SSF81923">
    <property type="entry name" value="Double Clp-N motif"/>
    <property type="match status" value="1"/>
</dbReference>
<dbReference type="SUPFAM" id="SSF52540">
    <property type="entry name" value="P-loop containing nucleoside triphosphate hydrolases"/>
    <property type="match status" value="2"/>
</dbReference>
<evidence type="ECO:0000256" key="3">
    <source>
        <dbReference type="ARBA" id="ARBA00022741"/>
    </source>
</evidence>
<dbReference type="EMBL" id="LN714482">
    <property type="protein sequence ID" value="CEL67032.1"/>
    <property type="molecule type" value="Genomic_DNA"/>
</dbReference>
<dbReference type="InterPro" id="IPR019489">
    <property type="entry name" value="Clp_ATPase_C"/>
</dbReference>
<evidence type="ECO:0000313" key="11">
    <source>
        <dbReference type="EMBL" id="CBZ53048.1"/>
    </source>
</evidence>
<dbReference type="GO" id="GO:0005737">
    <property type="term" value="C:cytoplasm"/>
    <property type="evidence" value="ECO:0007669"/>
    <property type="project" value="TreeGrafter"/>
</dbReference>
<dbReference type="InterPro" id="IPR003593">
    <property type="entry name" value="AAA+_ATPase"/>
</dbReference>
<organism evidence="11 13">
    <name type="scientific">Neospora caninum (strain Liverpool)</name>
    <dbReference type="NCBI Taxonomy" id="572307"/>
    <lineage>
        <taxon>Eukaryota</taxon>
        <taxon>Sar</taxon>
        <taxon>Alveolata</taxon>
        <taxon>Apicomplexa</taxon>
        <taxon>Conoidasida</taxon>
        <taxon>Coccidia</taxon>
        <taxon>Eucoccidiorida</taxon>
        <taxon>Eimeriorina</taxon>
        <taxon>Sarcocystidae</taxon>
        <taxon>Neospora</taxon>
    </lineage>
</organism>
<dbReference type="FunFam" id="3.40.50.300:FF:000010">
    <property type="entry name" value="Chaperone clpB 1, putative"/>
    <property type="match status" value="1"/>
</dbReference>
<accession>F0VH54</accession>
<dbReference type="CDD" id="cd00009">
    <property type="entry name" value="AAA"/>
    <property type="match status" value="1"/>
</dbReference>
<dbReference type="InterPro" id="IPR001270">
    <property type="entry name" value="ClpA/B"/>
</dbReference>
<dbReference type="Gene3D" id="3.40.50.300">
    <property type="entry name" value="P-loop containing nucleotide triphosphate hydrolases"/>
    <property type="match status" value="3"/>
</dbReference>
<feature type="region of interest" description="Disordered" evidence="9">
    <location>
        <begin position="877"/>
        <end position="928"/>
    </location>
</feature>
<dbReference type="Pfam" id="PF10431">
    <property type="entry name" value="ClpB_D2-small"/>
    <property type="match status" value="1"/>
</dbReference>
<evidence type="ECO:0000256" key="2">
    <source>
        <dbReference type="ARBA" id="ARBA00022737"/>
    </source>
</evidence>
<evidence type="ECO:0000256" key="4">
    <source>
        <dbReference type="ARBA" id="ARBA00022840"/>
    </source>
</evidence>
<dbReference type="InterPro" id="IPR003959">
    <property type="entry name" value="ATPase_AAA_core"/>
</dbReference>
<proteinExistence type="inferred from homology"/>
<dbReference type="PROSITE" id="PS00870">
    <property type="entry name" value="CLPAB_1"/>
    <property type="match status" value="1"/>
</dbReference>
<evidence type="ECO:0000256" key="6">
    <source>
        <dbReference type="PROSITE-ProRule" id="PRU01251"/>
    </source>
</evidence>
<dbReference type="InterPro" id="IPR041546">
    <property type="entry name" value="ClpA/ClpB_AAA_lid"/>
</dbReference>
<dbReference type="InParanoid" id="F0VH54"/>
<evidence type="ECO:0000259" key="10">
    <source>
        <dbReference type="PROSITE" id="PS51903"/>
    </source>
</evidence>
<dbReference type="Pfam" id="PF07724">
    <property type="entry name" value="AAA_2"/>
    <property type="match status" value="1"/>
</dbReference>
<dbReference type="InterPro" id="IPR018368">
    <property type="entry name" value="ClpA/B_CS1"/>
</dbReference>
<dbReference type="VEuPathDB" id="ToxoDB:NCLIV_028370"/>
<keyword evidence="12" id="KW-0645">Protease</keyword>
<dbReference type="Pfam" id="PF02861">
    <property type="entry name" value="Clp_N"/>
    <property type="match status" value="1"/>
</dbReference>
<evidence type="ECO:0000256" key="7">
    <source>
        <dbReference type="RuleBase" id="RU004432"/>
    </source>
</evidence>
<keyword evidence="8" id="KW-0175">Coiled coil</keyword>
<keyword evidence="12" id="KW-0378">Hydrolase</keyword>
<comment type="similarity">
    <text evidence="1 7">Belongs to the ClpA/ClpB family.</text>
</comment>